<dbReference type="InterPro" id="IPR043128">
    <property type="entry name" value="Rev_trsase/Diguanyl_cyclase"/>
</dbReference>
<gene>
    <name evidence="5" type="ORF">HNQ39_004991</name>
</gene>
<dbReference type="PROSITE" id="PS50113">
    <property type="entry name" value="PAC"/>
    <property type="match status" value="2"/>
</dbReference>
<dbReference type="PROSITE" id="PS50887">
    <property type="entry name" value="GGDEF"/>
    <property type="match status" value="1"/>
</dbReference>
<dbReference type="AlphaFoldDB" id="A0A7W9SWE8"/>
<evidence type="ECO:0000313" key="5">
    <source>
        <dbReference type="EMBL" id="MBB6053159.1"/>
    </source>
</evidence>
<dbReference type="SMART" id="SM00091">
    <property type="entry name" value="PAS"/>
    <property type="match status" value="2"/>
</dbReference>
<evidence type="ECO:0000259" key="2">
    <source>
        <dbReference type="PROSITE" id="PS50113"/>
    </source>
</evidence>
<dbReference type="InterPro" id="IPR001610">
    <property type="entry name" value="PAC"/>
</dbReference>
<dbReference type="SMART" id="SM00065">
    <property type="entry name" value="GAF"/>
    <property type="match status" value="1"/>
</dbReference>
<dbReference type="InterPro" id="IPR003018">
    <property type="entry name" value="GAF"/>
</dbReference>
<dbReference type="CDD" id="cd01949">
    <property type="entry name" value="GGDEF"/>
    <property type="match status" value="1"/>
</dbReference>
<dbReference type="SUPFAM" id="SSF109604">
    <property type="entry name" value="HD-domain/PDEase-like"/>
    <property type="match status" value="1"/>
</dbReference>
<dbReference type="Pfam" id="PF01590">
    <property type="entry name" value="GAF"/>
    <property type="match status" value="1"/>
</dbReference>
<dbReference type="Gene3D" id="3.30.450.20">
    <property type="entry name" value="PAS domain"/>
    <property type="match status" value="2"/>
</dbReference>
<evidence type="ECO:0000259" key="4">
    <source>
        <dbReference type="PROSITE" id="PS51832"/>
    </source>
</evidence>
<name>A0A7W9SWE8_ARMRO</name>
<dbReference type="Proteomes" id="UP000520814">
    <property type="component" value="Unassembled WGS sequence"/>
</dbReference>
<dbReference type="NCBIfam" id="TIGR00229">
    <property type="entry name" value="sensory_box"/>
    <property type="match status" value="2"/>
</dbReference>
<protein>
    <submittedName>
        <fullName evidence="5">Diguanylate cyclase (GGDEF)-like protein/PAS domain S-box-containing protein</fullName>
    </submittedName>
</protein>
<dbReference type="SMART" id="SM00086">
    <property type="entry name" value="PAC"/>
    <property type="match status" value="2"/>
</dbReference>
<dbReference type="Gene3D" id="3.30.450.40">
    <property type="match status" value="1"/>
</dbReference>
<dbReference type="NCBIfam" id="TIGR00254">
    <property type="entry name" value="GGDEF"/>
    <property type="match status" value="1"/>
</dbReference>
<dbReference type="InterPro" id="IPR013655">
    <property type="entry name" value="PAS_fold_3"/>
</dbReference>
<dbReference type="PANTHER" id="PTHR43155">
    <property type="entry name" value="CYCLIC DI-GMP PHOSPHODIESTERASE PA4108-RELATED"/>
    <property type="match status" value="1"/>
</dbReference>
<accession>A0A7W9SWE8</accession>
<dbReference type="InterPro" id="IPR003607">
    <property type="entry name" value="HD/PDEase_dom"/>
</dbReference>
<dbReference type="Pfam" id="PF00990">
    <property type="entry name" value="GGDEF"/>
    <property type="match status" value="1"/>
</dbReference>
<feature type="domain" description="PAS" evidence="1">
    <location>
        <begin position="297"/>
        <end position="369"/>
    </location>
</feature>
<dbReference type="Gene3D" id="1.10.3210.10">
    <property type="entry name" value="Hypothetical protein af1432"/>
    <property type="match status" value="1"/>
</dbReference>
<dbReference type="InterPro" id="IPR037522">
    <property type="entry name" value="HD_GYP_dom"/>
</dbReference>
<dbReference type="Pfam" id="PF13487">
    <property type="entry name" value="HD_5"/>
    <property type="match status" value="1"/>
</dbReference>
<sequence>MSTVAIPDEQARLSLLHAYRLLDTPPDPLYDELVQLAAQLCGAEFAAITFLDAERVWLKARVGFPITEVPRKGSYCDRAVQHRQLLVIEDATCDPRLEGSVLCLGSRPLSFYAGIPLALKNGLVIGVLCVGDLEPRTLSPESQNHLHTLARQIVTNIEYQLLEARLREGQAIARMGSWEQDVINNQLFWSEELFSVLDFPREDGTPTREAFVSRIHPDDLERAFLAYHTILQDASSFSQDLRFLRRDNSVRWMHCRGQAITDHHGKVLKVVGTTMDITERKEVEEALRAMEEKHHLTHQRLESTLNQARLGTFCRDVETGQYIELSDTWYALFGIPKGAQATLSDFLQRIHPEDQALVARSIHEAQQHREGYEAEYRILRPDGSLRWLHTSAVPLYNADGVVRYLSGVTQDITEQKAIEAERERALFEAQERADRDPLTNLLNHRAFHKRLYEETERAQRERRQLAVVMFDTDNFKFFNDVYGHAIGDEVLQLIARRLEAICRPYDILARFGGDEFALLMPGVAMEAEALEERLLQALQGLVYQPQGQAVGIPLTLSLGLVLFPDRTADRTRLIPLADEQLRRAKTGAERKNEAYCARALFQSQVEGFSMLDALVTAVDNKDRYTRRHSEDVLSYCLQIARGLGLDSNVQQTLSVAALLHDVGKIGVPDSILRKPGTLTATEFAVVKQHAEMGAAIVSAVPGLGFTLDCIRHHHERWDGLGYPTGLAGEQIPFLARLMAVADAFSAMTTDRPYRQGMPEARALRILEEGAGVQWDAELVHAFLTAREIRV</sequence>
<dbReference type="PROSITE" id="PS50112">
    <property type="entry name" value="PAS"/>
    <property type="match status" value="1"/>
</dbReference>
<reference evidence="5 6" key="1">
    <citation type="submission" date="2020-08" db="EMBL/GenBank/DDBJ databases">
        <title>Genomic Encyclopedia of Type Strains, Phase IV (KMG-IV): sequencing the most valuable type-strain genomes for metagenomic binning, comparative biology and taxonomic classification.</title>
        <authorList>
            <person name="Goeker M."/>
        </authorList>
    </citation>
    <scope>NUCLEOTIDE SEQUENCE [LARGE SCALE GENOMIC DNA]</scope>
    <source>
        <strain evidence="5 6">DSM 23562</strain>
    </source>
</reference>
<dbReference type="SMART" id="SM00471">
    <property type="entry name" value="HDc"/>
    <property type="match status" value="1"/>
</dbReference>
<comment type="caution">
    <text evidence="5">The sequence shown here is derived from an EMBL/GenBank/DDBJ whole genome shotgun (WGS) entry which is preliminary data.</text>
</comment>
<dbReference type="SUPFAM" id="SSF55073">
    <property type="entry name" value="Nucleotide cyclase"/>
    <property type="match status" value="1"/>
</dbReference>
<keyword evidence="6" id="KW-1185">Reference proteome</keyword>
<evidence type="ECO:0000313" key="6">
    <source>
        <dbReference type="Proteomes" id="UP000520814"/>
    </source>
</evidence>
<dbReference type="InterPro" id="IPR000014">
    <property type="entry name" value="PAS"/>
</dbReference>
<dbReference type="Pfam" id="PF08447">
    <property type="entry name" value="PAS_3"/>
    <property type="match status" value="2"/>
</dbReference>
<dbReference type="InterPro" id="IPR035965">
    <property type="entry name" value="PAS-like_dom_sf"/>
</dbReference>
<organism evidence="5 6">
    <name type="scientific">Armatimonas rosea</name>
    <dbReference type="NCBI Taxonomy" id="685828"/>
    <lineage>
        <taxon>Bacteria</taxon>
        <taxon>Bacillati</taxon>
        <taxon>Armatimonadota</taxon>
        <taxon>Armatimonadia</taxon>
        <taxon>Armatimonadales</taxon>
        <taxon>Armatimonadaceae</taxon>
        <taxon>Armatimonas</taxon>
    </lineage>
</organism>
<dbReference type="CDD" id="cd00077">
    <property type="entry name" value="HDc"/>
    <property type="match status" value="1"/>
</dbReference>
<dbReference type="SUPFAM" id="SSF55785">
    <property type="entry name" value="PYP-like sensor domain (PAS domain)"/>
    <property type="match status" value="2"/>
</dbReference>
<dbReference type="SMART" id="SM00267">
    <property type="entry name" value="GGDEF"/>
    <property type="match status" value="1"/>
</dbReference>
<dbReference type="PROSITE" id="PS51832">
    <property type="entry name" value="HD_GYP"/>
    <property type="match status" value="1"/>
</dbReference>
<feature type="domain" description="HD-GYP" evidence="4">
    <location>
        <begin position="603"/>
        <end position="790"/>
    </location>
</feature>
<feature type="domain" description="GGDEF" evidence="3">
    <location>
        <begin position="463"/>
        <end position="599"/>
    </location>
</feature>
<dbReference type="Gene3D" id="2.10.70.100">
    <property type="match status" value="2"/>
</dbReference>
<dbReference type="EMBL" id="JACHGW010000005">
    <property type="protein sequence ID" value="MBB6053159.1"/>
    <property type="molecule type" value="Genomic_DNA"/>
</dbReference>
<dbReference type="InterPro" id="IPR000160">
    <property type="entry name" value="GGDEF_dom"/>
</dbReference>
<dbReference type="PANTHER" id="PTHR43155:SF2">
    <property type="entry name" value="CYCLIC DI-GMP PHOSPHODIESTERASE PA4108"/>
    <property type="match status" value="1"/>
</dbReference>
<dbReference type="InterPro" id="IPR029787">
    <property type="entry name" value="Nucleotide_cyclase"/>
</dbReference>
<feature type="domain" description="PAC" evidence="2">
    <location>
        <begin position="372"/>
        <end position="424"/>
    </location>
</feature>
<dbReference type="Gene3D" id="3.30.70.270">
    <property type="match status" value="1"/>
</dbReference>
<dbReference type="InterPro" id="IPR029016">
    <property type="entry name" value="GAF-like_dom_sf"/>
</dbReference>
<dbReference type="SUPFAM" id="SSF55781">
    <property type="entry name" value="GAF domain-like"/>
    <property type="match status" value="1"/>
</dbReference>
<feature type="domain" description="PAC" evidence="2">
    <location>
        <begin position="237"/>
        <end position="289"/>
    </location>
</feature>
<proteinExistence type="predicted"/>
<dbReference type="InterPro" id="IPR000700">
    <property type="entry name" value="PAS-assoc_C"/>
</dbReference>
<dbReference type="RefSeq" id="WP_184203179.1">
    <property type="nucleotide sequence ID" value="NZ_JACHGW010000005.1"/>
</dbReference>
<evidence type="ECO:0000259" key="1">
    <source>
        <dbReference type="PROSITE" id="PS50112"/>
    </source>
</evidence>
<evidence type="ECO:0000259" key="3">
    <source>
        <dbReference type="PROSITE" id="PS50887"/>
    </source>
</evidence>
<dbReference type="CDD" id="cd00130">
    <property type="entry name" value="PAS"/>
    <property type="match status" value="2"/>
</dbReference>